<proteinExistence type="predicted"/>
<accession>A0A9P9FD44</accession>
<evidence type="ECO:0000256" key="2">
    <source>
        <dbReference type="SAM" id="Phobius"/>
    </source>
</evidence>
<name>A0A9P9FD44_9HYPO</name>
<comment type="caution">
    <text evidence="3">The sequence shown here is derived from an EMBL/GenBank/DDBJ whole genome shotgun (WGS) entry which is preliminary data.</text>
</comment>
<dbReference type="Proteomes" id="UP000717696">
    <property type="component" value="Unassembled WGS sequence"/>
</dbReference>
<reference evidence="3" key="1">
    <citation type="journal article" date="2021" name="Nat. Commun.">
        <title>Genetic determinants of endophytism in the Arabidopsis root mycobiome.</title>
        <authorList>
            <person name="Mesny F."/>
            <person name="Miyauchi S."/>
            <person name="Thiergart T."/>
            <person name="Pickel B."/>
            <person name="Atanasova L."/>
            <person name="Karlsson M."/>
            <person name="Huettel B."/>
            <person name="Barry K.W."/>
            <person name="Haridas S."/>
            <person name="Chen C."/>
            <person name="Bauer D."/>
            <person name="Andreopoulos W."/>
            <person name="Pangilinan J."/>
            <person name="LaButti K."/>
            <person name="Riley R."/>
            <person name="Lipzen A."/>
            <person name="Clum A."/>
            <person name="Drula E."/>
            <person name="Henrissat B."/>
            <person name="Kohler A."/>
            <person name="Grigoriev I.V."/>
            <person name="Martin F.M."/>
            <person name="Hacquard S."/>
        </authorList>
    </citation>
    <scope>NUCLEOTIDE SEQUENCE</scope>
    <source>
        <strain evidence="3">MPI-CAGE-AT-0021</strain>
    </source>
</reference>
<evidence type="ECO:0000313" key="4">
    <source>
        <dbReference type="Proteomes" id="UP000717696"/>
    </source>
</evidence>
<keyword evidence="2" id="KW-1133">Transmembrane helix</keyword>
<feature type="compositionally biased region" description="Basic residues" evidence="1">
    <location>
        <begin position="25"/>
        <end position="35"/>
    </location>
</feature>
<evidence type="ECO:0000313" key="3">
    <source>
        <dbReference type="EMBL" id="KAH7157783.1"/>
    </source>
</evidence>
<dbReference type="EMBL" id="JAGMUU010000003">
    <property type="protein sequence ID" value="KAH7157783.1"/>
    <property type="molecule type" value="Genomic_DNA"/>
</dbReference>
<keyword evidence="2" id="KW-0472">Membrane</keyword>
<keyword evidence="4" id="KW-1185">Reference proteome</keyword>
<organism evidence="3 4">
    <name type="scientific">Dactylonectria estremocensis</name>
    <dbReference type="NCBI Taxonomy" id="1079267"/>
    <lineage>
        <taxon>Eukaryota</taxon>
        <taxon>Fungi</taxon>
        <taxon>Dikarya</taxon>
        <taxon>Ascomycota</taxon>
        <taxon>Pezizomycotina</taxon>
        <taxon>Sordariomycetes</taxon>
        <taxon>Hypocreomycetidae</taxon>
        <taxon>Hypocreales</taxon>
        <taxon>Nectriaceae</taxon>
        <taxon>Dactylonectria</taxon>
    </lineage>
</organism>
<dbReference type="AlphaFoldDB" id="A0A9P9FD44"/>
<feature type="region of interest" description="Disordered" evidence="1">
    <location>
        <begin position="1"/>
        <end position="63"/>
    </location>
</feature>
<protein>
    <submittedName>
        <fullName evidence="3">Uncharacterized protein</fullName>
    </submittedName>
</protein>
<gene>
    <name evidence="3" type="ORF">B0J13DRAFT_617845</name>
</gene>
<feature type="transmembrane region" description="Helical" evidence="2">
    <location>
        <begin position="71"/>
        <end position="95"/>
    </location>
</feature>
<feature type="compositionally biased region" description="Low complexity" evidence="1">
    <location>
        <begin position="36"/>
        <end position="45"/>
    </location>
</feature>
<evidence type="ECO:0000256" key="1">
    <source>
        <dbReference type="SAM" id="MobiDB-lite"/>
    </source>
</evidence>
<feature type="compositionally biased region" description="Polar residues" evidence="1">
    <location>
        <begin position="1"/>
        <end position="10"/>
    </location>
</feature>
<sequence>MNNSSNQNPRSTRDAGPNQRDTSYRPKKRGTRGARRAGSSGSNAREPPQQQGQEIHDPAARQQMKQTMAMALITTPVLPLPFPLSMVLGLTTLVYPSGTKNKDEEP</sequence>
<dbReference type="OrthoDB" id="5096252at2759"/>
<keyword evidence="2" id="KW-0812">Transmembrane</keyword>